<dbReference type="GO" id="GO:0000184">
    <property type="term" value="P:nuclear-transcribed mRNA catabolic process, nonsense-mediated decay"/>
    <property type="evidence" value="ECO:0007669"/>
    <property type="project" value="UniProtKB-KW"/>
</dbReference>
<feature type="domain" description="UPF3" evidence="6">
    <location>
        <begin position="39"/>
        <end position="232"/>
    </location>
</feature>
<keyword evidence="4" id="KW-0539">Nucleus</keyword>
<evidence type="ECO:0000256" key="4">
    <source>
        <dbReference type="ARBA" id="ARBA00023242"/>
    </source>
</evidence>
<comment type="similarity">
    <text evidence="2">Belongs to the RENT3 family.</text>
</comment>
<feature type="compositionally biased region" description="Basic and acidic residues" evidence="5">
    <location>
        <begin position="315"/>
        <end position="325"/>
    </location>
</feature>
<evidence type="ECO:0000256" key="3">
    <source>
        <dbReference type="ARBA" id="ARBA00023161"/>
    </source>
</evidence>
<feature type="region of interest" description="Disordered" evidence="5">
    <location>
        <begin position="1"/>
        <end position="39"/>
    </location>
</feature>
<protein>
    <recommendedName>
        <fullName evidence="6">UPF3 domain-containing protein</fullName>
    </recommendedName>
</protein>
<feature type="compositionally biased region" description="Basic and acidic residues" evidence="5">
    <location>
        <begin position="250"/>
        <end position="266"/>
    </location>
</feature>
<keyword evidence="8" id="KW-1185">Reference proteome</keyword>
<dbReference type="GO" id="GO:0005730">
    <property type="term" value="C:nucleolus"/>
    <property type="evidence" value="ECO:0007669"/>
    <property type="project" value="TreeGrafter"/>
</dbReference>
<dbReference type="PANTHER" id="PTHR13112">
    <property type="entry name" value="UPF3 REGULATOR OF NONSENSE TRANSCRIPTS-LIKE PROTEIN"/>
    <property type="match status" value="1"/>
</dbReference>
<dbReference type="InterPro" id="IPR039722">
    <property type="entry name" value="Upf3"/>
</dbReference>
<keyword evidence="3" id="KW-0866">Nonsense-mediated mRNA decay</keyword>
<feature type="compositionally biased region" description="Basic and acidic residues" evidence="5">
    <location>
        <begin position="453"/>
        <end position="466"/>
    </location>
</feature>
<dbReference type="GO" id="GO:0005737">
    <property type="term" value="C:cytoplasm"/>
    <property type="evidence" value="ECO:0007669"/>
    <property type="project" value="TreeGrafter"/>
</dbReference>
<dbReference type="Proteomes" id="UP000318582">
    <property type="component" value="Unassembled WGS sequence"/>
</dbReference>
<feature type="compositionally biased region" description="Basic residues" evidence="5">
    <location>
        <begin position="26"/>
        <end position="39"/>
    </location>
</feature>
<feature type="compositionally biased region" description="Basic and acidic residues" evidence="5">
    <location>
        <begin position="343"/>
        <end position="359"/>
    </location>
</feature>
<dbReference type="CDD" id="cd12455">
    <property type="entry name" value="RRM_like_Smg4_UPF3"/>
    <property type="match status" value="1"/>
</dbReference>
<dbReference type="GO" id="GO:0045727">
    <property type="term" value="P:positive regulation of translation"/>
    <property type="evidence" value="ECO:0007669"/>
    <property type="project" value="TreeGrafter"/>
</dbReference>
<proteinExistence type="inferred from homology"/>
<dbReference type="InterPro" id="IPR012677">
    <property type="entry name" value="Nucleotide-bd_a/b_plait_sf"/>
</dbReference>
<dbReference type="AlphaFoldDB" id="A0A507E172"/>
<gene>
    <name evidence="7" type="ORF">PhCBS80983_g04266</name>
</gene>
<comment type="subcellular location">
    <subcellularLocation>
        <location evidence="1">Nucleus</location>
    </subcellularLocation>
</comment>
<feature type="region of interest" description="Disordered" evidence="5">
    <location>
        <begin position="250"/>
        <end position="515"/>
    </location>
</feature>
<evidence type="ECO:0000256" key="5">
    <source>
        <dbReference type="SAM" id="MobiDB-lite"/>
    </source>
</evidence>
<name>A0A507E172_9FUNG</name>
<dbReference type="InterPro" id="IPR035979">
    <property type="entry name" value="RBD_domain_sf"/>
</dbReference>
<dbReference type="Gene3D" id="3.30.70.330">
    <property type="match status" value="1"/>
</dbReference>
<evidence type="ECO:0000256" key="1">
    <source>
        <dbReference type="ARBA" id="ARBA00004123"/>
    </source>
</evidence>
<evidence type="ECO:0000259" key="6">
    <source>
        <dbReference type="Pfam" id="PF03467"/>
    </source>
</evidence>
<feature type="compositionally biased region" description="Polar residues" evidence="5">
    <location>
        <begin position="298"/>
        <end position="309"/>
    </location>
</feature>
<evidence type="ECO:0000256" key="2">
    <source>
        <dbReference type="ARBA" id="ARBA00005991"/>
    </source>
</evidence>
<dbReference type="InterPro" id="IPR005120">
    <property type="entry name" value="UPF3_dom"/>
</dbReference>
<dbReference type="SUPFAM" id="SSF54928">
    <property type="entry name" value="RNA-binding domain, RBD"/>
    <property type="match status" value="1"/>
</dbReference>
<reference evidence="7 8" key="1">
    <citation type="journal article" date="2019" name="Sci. Rep.">
        <title>Comparative genomics of chytrid fungi reveal insights into the obligate biotrophic and pathogenic lifestyle of Synchytrium endobioticum.</title>
        <authorList>
            <person name="van de Vossenberg B.T.L.H."/>
            <person name="Warris S."/>
            <person name="Nguyen H.D.T."/>
            <person name="van Gent-Pelzer M.P.E."/>
            <person name="Joly D.L."/>
            <person name="van de Geest H.C."/>
            <person name="Bonants P.J.M."/>
            <person name="Smith D.S."/>
            <person name="Levesque C.A."/>
            <person name="van der Lee T.A.J."/>
        </authorList>
    </citation>
    <scope>NUCLEOTIDE SEQUENCE [LARGE SCALE GENOMIC DNA]</scope>
    <source>
        <strain evidence="7 8">CBS 809.83</strain>
    </source>
</reference>
<evidence type="ECO:0000313" key="8">
    <source>
        <dbReference type="Proteomes" id="UP000318582"/>
    </source>
</evidence>
<accession>A0A507E172</accession>
<dbReference type="EMBL" id="QEAQ01000064">
    <property type="protein sequence ID" value="TPX56820.1"/>
    <property type="molecule type" value="Genomic_DNA"/>
</dbReference>
<feature type="compositionally biased region" description="Polar residues" evidence="5">
    <location>
        <begin position="503"/>
        <end position="515"/>
    </location>
</feature>
<evidence type="ECO:0000313" key="7">
    <source>
        <dbReference type="EMBL" id="TPX56820.1"/>
    </source>
</evidence>
<organism evidence="7 8">
    <name type="scientific">Powellomyces hirtus</name>
    <dbReference type="NCBI Taxonomy" id="109895"/>
    <lineage>
        <taxon>Eukaryota</taxon>
        <taxon>Fungi</taxon>
        <taxon>Fungi incertae sedis</taxon>
        <taxon>Chytridiomycota</taxon>
        <taxon>Chytridiomycota incertae sedis</taxon>
        <taxon>Chytridiomycetes</taxon>
        <taxon>Spizellomycetales</taxon>
        <taxon>Powellomycetaceae</taxon>
        <taxon>Powellomyces</taxon>
    </lineage>
</organism>
<sequence>MAVVAQTGGKGGEEDDENGKKPSSARPRKRAGQRSKNQARMKIIVRRLPPNLPEKVFESSVERWIEDTDWWTFVSGKLAKSQAKISVFSTAYLNFKTIEVMLDFCNKYNGHVFVDGRGIESRAVVEFAPFQRIPKKKKKRDTRVNSIEEDADYVKFLKSLEEAQSNKGDDGHGLNTDTQLEKLEKKLMSDQLGLKSTTVVTSGTTYASTTTSVTQDKPKSTPLLEALRAKKANMRAALELNKQANLARKALADRKADDSKNTEKGKTGGKSAGSTKSGKKGDAAKTATQATPSVIAKRQSSPSVEQEGNSPAKLKGWESSKREKIAPPGSLFNKSIGAVLGTREIKKGRSGEAKKKADSATESGAAYPAPQTTEREEVKGRGYKSKRQAFVSDVTAGDASEFAGGPVRGVGTASVDNANGKVEGETPVKTGGRNRRGGKGRETSEVPVGQRGKGRETSAEGTEIIRSKPSRSRMASNSSSITSTDAAAKRTGPSVTIMKRDGTSSNFNTRDTNVP</sequence>
<dbReference type="PANTHER" id="PTHR13112:SF0">
    <property type="entry name" value="FI21285P1"/>
    <property type="match status" value="1"/>
</dbReference>
<feature type="compositionally biased region" description="Low complexity" evidence="5">
    <location>
        <begin position="472"/>
        <end position="486"/>
    </location>
</feature>
<comment type="caution">
    <text evidence="7">The sequence shown here is derived from an EMBL/GenBank/DDBJ whole genome shotgun (WGS) entry which is preliminary data.</text>
</comment>
<dbReference type="GO" id="GO:0003729">
    <property type="term" value="F:mRNA binding"/>
    <property type="evidence" value="ECO:0007669"/>
    <property type="project" value="TreeGrafter"/>
</dbReference>
<dbReference type="STRING" id="109895.A0A507E172"/>
<dbReference type="Pfam" id="PF03467">
    <property type="entry name" value="Smg4_UPF3"/>
    <property type="match status" value="1"/>
</dbReference>